<name>A0A1M5QS25_9BRAD</name>
<sequence length="187" mass="20447">MTARPLISEIEAINIVGRAIFAKGWIGEARAKAPGKMMLVGLSSEDLDLIARRGPRPGKRGGTTIEPCRQTIEIQLDQALGRRVRAEAQRGAAAEWLMDHRIDYQQGRGYDPNTIIAALKVDPPKAADATARRGRPSIIGAISTSMQQEVANGTRTEAEIKKASDKNLRKWYGADPATCRKARELAF</sequence>
<evidence type="ECO:0000313" key="1">
    <source>
        <dbReference type="EMBL" id="SHH16666.1"/>
    </source>
</evidence>
<dbReference type="Proteomes" id="UP000189796">
    <property type="component" value="Chromosome I"/>
</dbReference>
<dbReference type="RefSeq" id="WP_079602829.1">
    <property type="nucleotide sequence ID" value="NZ_LT670817.1"/>
</dbReference>
<accession>A0A1M5QS25</accession>
<protein>
    <submittedName>
        <fullName evidence="1">Uncharacterized protein</fullName>
    </submittedName>
</protein>
<proteinExistence type="predicted"/>
<dbReference type="EMBL" id="LT670817">
    <property type="protein sequence ID" value="SHH16666.1"/>
    <property type="molecule type" value="Genomic_DNA"/>
</dbReference>
<evidence type="ECO:0000313" key="2">
    <source>
        <dbReference type="Proteomes" id="UP000189796"/>
    </source>
</evidence>
<reference evidence="1 2" key="1">
    <citation type="submission" date="2016-11" db="EMBL/GenBank/DDBJ databases">
        <authorList>
            <person name="Jaros S."/>
            <person name="Januszkiewicz K."/>
            <person name="Wedrychowicz H."/>
        </authorList>
    </citation>
    <scope>NUCLEOTIDE SEQUENCE [LARGE SCALE GENOMIC DNA]</scope>
    <source>
        <strain evidence="1 2">GAS138</strain>
    </source>
</reference>
<dbReference type="AlphaFoldDB" id="A0A1M5QS25"/>
<organism evidence="1 2">
    <name type="scientific">Bradyrhizobium erythrophlei</name>
    <dbReference type="NCBI Taxonomy" id="1437360"/>
    <lineage>
        <taxon>Bacteria</taxon>
        <taxon>Pseudomonadati</taxon>
        <taxon>Pseudomonadota</taxon>
        <taxon>Alphaproteobacteria</taxon>
        <taxon>Hyphomicrobiales</taxon>
        <taxon>Nitrobacteraceae</taxon>
        <taxon>Bradyrhizobium</taxon>
    </lineage>
</organism>
<gene>
    <name evidence="1" type="ORF">SAMN05443248_3929</name>
</gene>